<gene>
    <name evidence="2" type="ORF">WA1_48490</name>
</gene>
<dbReference type="Pfam" id="PF00931">
    <property type="entry name" value="NB-ARC"/>
    <property type="match status" value="1"/>
</dbReference>
<dbReference type="AlphaFoldDB" id="A0A139WTT9"/>
<dbReference type="Proteomes" id="UP000076925">
    <property type="component" value="Unassembled WGS sequence"/>
</dbReference>
<dbReference type="STRING" id="128403.WA1_48490"/>
<dbReference type="RefSeq" id="WP_017742407.1">
    <property type="nucleotide sequence ID" value="NZ_KQ976354.1"/>
</dbReference>
<proteinExistence type="predicted"/>
<protein>
    <recommendedName>
        <fullName evidence="1">NB-ARC domain-containing protein</fullName>
    </recommendedName>
</protein>
<dbReference type="Gene3D" id="3.40.50.300">
    <property type="entry name" value="P-loop containing nucleotide triphosphate hydrolases"/>
    <property type="match status" value="1"/>
</dbReference>
<organism evidence="2 3">
    <name type="scientific">Scytonema hofmannii PCC 7110</name>
    <dbReference type="NCBI Taxonomy" id="128403"/>
    <lineage>
        <taxon>Bacteria</taxon>
        <taxon>Bacillati</taxon>
        <taxon>Cyanobacteriota</taxon>
        <taxon>Cyanophyceae</taxon>
        <taxon>Nostocales</taxon>
        <taxon>Scytonemataceae</taxon>
        <taxon>Scytonema</taxon>
    </lineage>
</organism>
<evidence type="ECO:0000313" key="3">
    <source>
        <dbReference type="Proteomes" id="UP000076925"/>
    </source>
</evidence>
<dbReference type="GO" id="GO:0043531">
    <property type="term" value="F:ADP binding"/>
    <property type="evidence" value="ECO:0007669"/>
    <property type="project" value="InterPro"/>
</dbReference>
<dbReference type="EMBL" id="ANNX02000048">
    <property type="protein sequence ID" value="KYC35865.1"/>
    <property type="molecule type" value="Genomic_DNA"/>
</dbReference>
<dbReference type="GO" id="GO:0005829">
    <property type="term" value="C:cytosol"/>
    <property type="evidence" value="ECO:0007669"/>
    <property type="project" value="UniProtKB-ARBA"/>
</dbReference>
<dbReference type="InterPro" id="IPR002182">
    <property type="entry name" value="NB-ARC"/>
</dbReference>
<feature type="domain" description="NB-ARC" evidence="1">
    <location>
        <begin position="4"/>
        <end position="174"/>
    </location>
</feature>
<dbReference type="InterPro" id="IPR027417">
    <property type="entry name" value="P-loop_NTPase"/>
</dbReference>
<reference evidence="2 3" key="1">
    <citation type="journal article" date="2013" name="Genome Biol. Evol.">
        <title>Genomes of Stigonematalean cyanobacteria (subsection V) and the evolution of oxygenic photosynthesis from prokaryotes to plastids.</title>
        <authorList>
            <person name="Dagan T."/>
            <person name="Roettger M."/>
            <person name="Stucken K."/>
            <person name="Landan G."/>
            <person name="Koch R."/>
            <person name="Major P."/>
            <person name="Gould S.B."/>
            <person name="Goremykin V.V."/>
            <person name="Rippka R."/>
            <person name="Tandeau de Marsac N."/>
            <person name="Gugger M."/>
            <person name="Lockhart P.J."/>
            <person name="Allen J.F."/>
            <person name="Brune I."/>
            <person name="Maus I."/>
            <person name="Puhler A."/>
            <person name="Martin W.F."/>
        </authorList>
    </citation>
    <scope>NUCLEOTIDE SEQUENCE [LARGE SCALE GENOMIC DNA]</scope>
    <source>
        <strain evidence="2 3">PCC 7110</strain>
    </source>
</reference>
<dbReference type="SUPFAM" id="SSF52540">
    <property type="entry name" value="P-loop containing nucleoside triphosphate hydrolases"/>
    <property type="match status" value="1"/>
</dbReference>
<keyword evidence="3" id="KW-1185">Reference proteome</keyword>
<dbReference type="PANTHER" id="PTHR22845">
    <property type="entry name" value="APOPTOTIC PROTEASE-ACTIVATING FACTOR 1"/>
    <property type="match status" value="1"/>
</dbReference>
<evidence type="ECO:0000259" key="1">
    <source>
        <dbReference type="Pfam" id="PF00931"/>
    </source>
</evidence>
<name>A0A139WTT9_9CYAN</name>
<comment type="caution">
    <text evidence="2">The sequence shown here is derived from an EMBL/GenBank/DDBJ whole genome shotgun (WGS) entry which is preliminary data.</text>
</comment>
<dbReference type="OrthoDB" id="582340at2"/>
<dbReference type="PRINTS" id="PR00364">
    <property type="entry name" value="DISEASERSIST"/>
</dbReference>
<evidence type="ECO:0000313" key="2">
    <source>
        <dbReference type="EMBL" id="KYC35865.1"/>
    </source>
</evidence>
<accession>A0A139WTT9</accession>
<sequence>MGREEALRSLETQLTKETRLAITAIKGMGGIGKTELALQYAIAARKSNQYPGGICWIDVRGKDVADEILDFANIHLEFIPPDKQSSGKEIDLAKKVEACWNLWSQAFPEEKLVIFDDVAAYDQVKDFLPPYDPKLKVIITTRLRLEPLNIASLVLEVLREEDALNLLEAYIGRERLINERNEAKKLCEWVGNLPLGLNLVGRYLREFKEDTLLELLKQLKKKGLDQAAMHETAIPIGNGKTTADLMEGERRLYESVYAVFDLNWSQLRQSGKQLGAILSLFDAPAYTWSLVEKAVKPLDEQRGIAKINLKDLHLIHEEDSNPIHPLIQEFFLKKLKEDQEFLNIWGVLFDNFVFQQYIYDTGYLDNGLERIKNIRSVLSEKDVEGHIILNKMIGHSYYADRREEGTRNAVQSFLMTREYVKSRNSINFEGKHEAWLWYQLFCLDHAHNLIVEKHKIEIDGKIFTPKDLEAAIDELLPDELKQLSNPPSNVVAPYILRAAHYWGHRGNQYGFLLFKDIQNLNPEKFQELYSKGIESYAKAAVFRLVNFRLSQPDEYENNLKALLVNAPYVPQWLSEWDSSSFQKHDVTLEKFTSSAQAIGDTAHQYRGIADIRLWGYLYQAKKGKNDREFIQEAERLVEVTGQLWKAAQNLLKPEERIIKYYLWMANLETKFELVRDQSLGNSLISWGEAENRLIADLDELEEKYRLSYPWARQVAIDQLRKFYNFLESLYA</sequence>
<dbReference type="PANTHER" id="PTHR22845:SF5">
    <property type="entry name" value="APOPTOTIC PROTEASE-ACTIVATING FACTOR 1"/>
    <property type="match status" value="1"/>
</dbReference>